<dbReference type="OrthoDB" id="6780107at2759"/>
<dbReference type="AlphaFoldDB" id="A0A9W6WJA6"/>
<dbReference type="EMBL" id="BSXT01000033">
    <property type="protein sequence ID" value="GMF15350.1"/>
    <property type="molecule type" value="Genomic_DNA"/>
</dbReference>
<proteinExistence type="predicted"/>
<protein>
    <submittedName>
        <fullName evidence="2">Unnamed protein product</fullName>
    </submittedName>
</protein>
<gene>
    <name evidence="2" type="ORF">Pfra01_000039500</name>
</gene>
<evidence type="ECO:0000313" key="2">
    <source>
        <dbReference type="EMBL" id="GMF15350.1"/>
    </source>
</evidence>
<evidence type="ECO:0000313" key="3">
    <source>
        <dbReference type="Proteomes" id="UP001165121"/>
    </source>
</evidence>
<feature type="region of interest" description="Disordered" evidence="1">
    <location>
        <begin position="1"/>
        <end position="27"/>
    </location>
</feature>
<evidence type="ECO:0000256" key="1">
    <source>
        <dbReference type="SAM" id="MobiDB-lite"/>
    </source>
</evidence>
<name>A0A9W6WJA6_9STRA</name>
<comment type="caution">
    <text evidence="2">The sequence shown here is derived from an EMBL/GenBank/DDBJ whole genome shotgun (WGS) entry which is preliminary data.</text>
</comment>
<keyword evidence="3" id="KW-1185">Reference proteome</keyword>
<reference evidence="2" key="1">
    <citation type="submission" date="2023-04" db="EMBL/GenBank/DDBJ databases">
        <title>Phytophthora fragariaefolia NBRC 109709.</title>
        <authorList>
            <person name="Ichikawa N."/>
            <person name="Sato H."/>
            <person name="Tonouchi N."/>
        </authorList>
    </citation>
    <scope>NUCLEOTIDE SEQUENCE</scope>
    <source>
        <strain evidence="2">NBRC 109709</strain>
    </source>
</reference>
<dbReference type="Proteomes" id="UP001165121">
    <property type="component" value="Unassembled WGS sequence"/>
</dbReference>
<accession>A0A9W6WJA6</accession>
<sequence>MITRSRARHIDETTDPEAGGARKKEVVAPSEIRTKRQKVDQARAKADDEQLAIEGGMLMAATEEVPRSYDEATTRNNRAQWKAAIECELSSLMTNEPWKLVPRPKHQRAIGCRWVFALKR</sequence>
<organism evidence="2 3">
    <name type="scientific">Phytophthora fragariaefolia</name>
    <dbReference type="NCBI Taxonomy" id="1490495"/>
    <lineage>
        <taxon>Eukaryota</taxon>
        <taxon>Sar</taxon>
        <taxon>Stramenopiles</taxon>
        <taxon>Oomycota</taxon>
        <taxon>Peronosporomycetes</taxon>
        <taxon>Peronosporales</taxon>
        <taxon>Peronosporaceae</taxon>
        <taxon>Phytophthora</taxon>
    </lineage>
</organism>